<geneLocation type="plasmid" evidence="2">
    <name>pnve500</name>
</geneLocation>
<dbReference type="EMBL" id="CP040331">
    <property type="protein sequence ID" value="QCS44649.1"/>
    <property type="molecule type" value="Genomic_DNA"/>
</dbReference>
<name>A0A4P8WM58_9EURY</name>
<protein>
    <submittedName>
        <fullName evidence="1">Type II toxin-antitoxin system RelE/ParE family toxin</fullName>
    </submittedName>
</protein>
<dbReference type="InterPro" id="IPR035093">
    <property type="entry name" value="RelE/ParE_toxin_dom_sf"/>
</dbReference>
<dbReference type="Proteomes" id="UP000302218">
    <property type="component" value="Plasmid pNVE500"/>
</dbReference>
<reference evidence="2" key="1">
    <citation type="submission" date="2019-05" db="EMBL/GenBank/DDBJ databases">
        <title>Genome sequence and methylation pattern of the halophilic Archaeon Natrinema versiforme BOL5-4.</title>
        <authorList>
            <person name="DasSarma P."/>
            <person name="Anton B.P."/>
            <person name="DasSarma S.L."/>
            <person name="Martinez F.L."/>
            <person name="Guzman D."/>
            <person name="Roberts R.J."/>
            <person name="DasSarma S."/>
        </authorList>
    </citation>
    <scope>NUCLEOTIDE SEQUENCE [LARGE SCALE GENOMIC DNA]</scope>
    <source>
        <strain evidence="2">BOL5-4</strain>
        <plasmid evidence="2">pnve500</plasmid>
    </source>
</reference>
<dbReference type="Gene3D" id="3.30.2310.20">
    <property type="entry name" value="RelE-like"/>
    <property type="match status" value="1"/>
</dbReference>
<dbReference type="GeneID" id="68873005"/>
<keyword evidence="1" id="KW-0614">Plasmid</keyword>
<evidence type="ECO:0000313" key="1">
    <source>
        <dbReference type="EMBL" id="QCS44649.1"/>
    </source>
</evidence>
<dbReference type="KEGG" id="nvr:FEJ81_20295"/>
<gene>
    <name evidence="1" type="ORF">FEJ81_20295</name>
</gene>
<dbReference type="SUPFAM" id="SSF143011">
    <property type="entry name" value="RelE-like"/>
    <property type="match status" value="1"/>
</dbReference>
<dbReference type="AlphaFoldDB" id="A0A4P8WM58"/>
<accession>A0A4P8WM58</accession>
<proteinExistence type="predicted"/>
<evidence type="ECO:0000313" key="2">
    <source>
        <dbReference type="Proteomes" id="UP000302218"/>
    </source>
</evidence>
<sequence>MGPTTNDDDWEWAFSSRAENQLAQLPTETQDRIITKLDDVVSSEWREPADFLEPLTNSPYKKLRVGTYRLGCRLRSEERIVRVESVRKRDGAYSADD</sequence>
<organism evidence="1 2">
    <name type="scientific">Natrinema versiforme</name>
    <dbReference type="NCBI Taxonomy" id="88724"/>
    <lineage>
        <taxon>Archaea</taxon>
        <taxon>Methanobacteriati</taxon>
        <taxon>Methanobacteriota</taxon>
        <taxon>Stenosarchaea group</taxon>
        <taxon>Halobacteria</taxon>
        <taxon>Halobacteriales</taxon>
        <taxon>Natrialbaceae</taxon>
        <taxon>Natrinema</taxon>
    </lineage>
</organism>
<dbReference type="RefSeq" id="WP_138247053.1">
    <property type="nucleotide sequence ID" value="NZ_CP040331.1"/>
</dbReference>